<proteinExistence type="predicted"/>
<dbReference type="AlphaFoldDB" id="A0A8J9VT57"/>
<protein>
    <submittedName>
        <fullName evidence="2">Uncharacterized protein</fullName>
    </submittedName>
</protein>
<keyword evidence="3" id="KW-1185">Reference proteome</keyword>
<feature type="region of interest" description="Disordered" evidence="1">
    <location>
        <begin position="65"/>
        <end position="145"/>
    </location>
</feature>
<evidence type="ECO:0000313" key="2">
    <source>
        <dbReference type="EMBL" id="CAH0729943.1"/>
    </source>
</evidence>
<feature type="compositionally biased region" description="Acidic residues" evidence="1">
    <location>
        <begin position="91"/>
        <end position="115"/>
    </location>
</feature>
<feature type="compositionally biased region" description="Polar residues" evidence="1">
    <location>
        <begin position="74"/>
        <end position="86"/>
    </location>
</feature>
<feature type="compositionally biased region" description="Polar residues" evidence="1">
    <location>
        <begin position="128"/>
        <end position="138"/>
    </location>
</feature>
<organism evidence="2 3">
    <name type="scientific">Brenthis ino</name>
    <name type="common">lesser marbled fritillary</name>
    <dbReference type="NCBI Taxonomy" id="405034"/>
    <lineage>
        <taxon>Eukaryota</taxon>
        <taxon>Metazoa</taxon>
        <taxon>Ecdysozoa</taxon>
        <taxon>Arthropoda</taxon>
        <taxon>Hexapoda</taxon>
        <taxon>Insecta</taxon>
        <taxon>Pterygota</taxon>
        <taxon>Neoptera</taxon>
        <taxon>Endopterygota</taxon>
        <taxon>Lepidoptera</taxon>
        <taxon>Glossata</taxon>
        <taxon>Ditrysia</taxon>
        <taxon>Papilionoidea</taxon>
        <taxon>Nymphalidae</taxon>
        <taxon>Heliconiinae</taxon>
        <taxon>Argynnini</taxon>
        <taxon>Brenthis</taxon>
    </lineage>
</organism>
<feature type="non-terminal residue" evidence="2">
    <location>
        <position position="145"/>
    </location>
</feature>
<dbReference type="OrthoDB" id="7424199at2759"/>
<evidence type="ECO:0000256" key="1">
    <source>
        <dbReference type="SAM" id="MobiDB-lite"/>
    </source>
</evidence>
<reference evidence="2" key="1">
    <citation type="submission" date="2021-12" db="EMBL/GenBank/DDBJ databases">
        <authorList>
            <person name="Martin H S."/>
        </authorList>
    </citation>
    <scope>NUCLEOTIDE SEQUENCE</scope>
</reference>
<dbReference type="Proteomes" id="UP000838878">
    <property type="component" value="Chromosome 8"/>
</dbReference>
<dbReference type="EMBL" id="OV170228">
    <property type="protein sequence ID" value="CAH0729943.1"/>
    <property type="molecule type" value="Genomic_DNA"/>
</dbReference>
<name>A0A8J9VT57_9NEOP</name>
<gene>
    <name evidence="2" type="ORF">BINO364_LOCUS14981</name>
</gene>
<evidence type="ECO:0000313" key="3">
    <source>
        <dbReference type="Proteomes" id="UP000838878"/>
    </source>
</evidence>
<sequence length="145" mass="16514">MRYTYYLYFALPYIPIISKTRTFLTFKLARQNVITKQILEAFIQKKLGLASTNLRAPSIFDILPAKKPEDRTTRQSSEQSLKNPPESSGEVMEDSEMLDDSEMTDDLGTPEDPEIPETPVHYAEDDSLQSVESEQIDSIYSEGII</sequence>
<accession>A0A8J9VT57</accession>